<evidence type="ECO:0000313" key="2">
    <source>
        <dbReference type="EMBL" id="MBX38662.1"/>
    </source>
</evidence>
<accession>A0A2P2N882</accession>
<dbReference type="AlphaFoldDB" id="A0A2P2N882"/>
<proteinExistence type="predicted"/>
<keyword evidence="1" id="KW-0732">Signal</keyword>
<dbReference type="EMBL" id="GGEC01058178">
    <property type="protein sequence ID" value="MBX38662.1"/>
    <property type="molecule type" value="Transcribed_RNA"/>
</dbReference>
<feature type="signal peptide" evidence="1">
    <location>
        <begin position="1"/>
        <end position="20"/>
    </location>
</feature>
<feature type="chain" id="PRO_5015201343" evidence="1">
    <location>
        <begin position="21"/>
        <end position="44"/>
    </location>
</feature>
<sequence>MFILWPLNSIALNLFNTVSFLFLPHHLCYQQTSSFTRSGDFNAY</sequence>
<evidence type="ECO:0000256" key="1">
    <source>
        <dbReference type="SAM" id="SignalP"/>
    </source>
</evidence>
<protein>
    <submittedName>
        <fullName evidence="2">Uncharacterized protein</fullName>
    </submittedName>
</protein>
<organism evidence="2">
    <name type="scientific">Rhizophora mucronata</name>
    <name type="common">Asiatic mangrove</name>
    <dbReference type="NCBI Taxonomy" id="61149"/>
    <lineage>
        <taxon>Eukaryota</taxon>
        <taxon>Viridiplantae</taxon>
        <taxon>Streptophyta</taxon>
        <taxon>Embryophyta</taxon>
        <taxon>Tracheophyta</taxon>
        <taxon>Spermatophyta</taxon>
        <taxon>Magnoliopsida</taxon>
        <taxon>eudicotyledons</taxon>
        <taxon>Gunneridae</taxon>
        <taxon>Pentapetalae</taxon>
        <taxon>rosids</taxon>
        <taxon>fabids</taxon>
        <taxon>Malpighiales</taxon>
        <taxon>Rhizophoraceae</taxon>
        <taxon>Rhizophora</taxon>
    </lineage>
</organism>
<reference evidence="2" key="1">
    <citation type="submission" date="2018-02" db="EMBL/GenBank/DDBJ databases">
        <title>Rhizophora mucronata_Transcriptome.</title>
        <authorList>
            <person name="Meera S.P."/>
            <person name="Sreeshan A."/>
            <person name="Augustine A."/>
        </authorList>
    </citation>
    <scope>NUCLEOTIDE SEQUENCE</scope>
    <source>
        <tissue evidence="2">Leaf</tissue>
    </source>
</reference>
<name>A0A2P2N882_RHIMU</name>